<evidence type="ECO:0000313" key="3">
    <source>
        <dbReference type="EnsemblMetazoa" id="ACUA018920-PA"/>
    </source>
</evidence>
<evidence type="ECO:0000313" key="4">
    <source>
        <dbReference type="Proteomes" id="UP000075883"/>
    </source>
</evidence>
<dbReference type="EnsemblMetazoa" id="ACUA018920-RA">
    <property type="protein sequence ID" value="ACUA018920-PA"/>
    <property type="gene ID" value="ACUA018920"/>
</dbReference>
<dbReference type="VEuPathDB" id="VectorBase:ACUA018920"/>
<sequence>MQLGCFVVVLVWLTTSTTGRNYYGLGGIMKVNPSPRNPTHPPTPTHLQSKMMRNLRQSRHFHISPNAAVGPEIGHPADDGSDRKSRRHNDHQLVGDCRLYFI</sequence>
<feature type="signal peptide" evidence="2">
    <location>
        <begin position="1"/>
        <end position="19"/>
    </location>
</feature>
<keyword evidence="2" id="KW-0732">Signal</keyword>
<protein>
    <recommendedName>
        <fullName evidence="5">Secreted protein</fullName>
    </recommendedName>
</protein>
<reference evidence="4" key="1">
    <citation type="submission" date="2013-09" db="EMBL/GenBank/DDBJ databases">
        <title>The Genome Sequence of Anopheles culicifacies species A.</title>
        <authorList>
            <consortium name="The Broad Institute Genomics Platform"/>
            <person name="Neafsey D.E."/>
            <person name="Besansky N."/>
            <person name="Howell P."/>
            <person name="Walton C."/>
            <person name="Young S.K."/>
            <person name="Zeng Q."/>
            <person name="Gargeya S."/>
            <person name="Fitzgerald M."/>
            <person name="Haas B."/>
            <person name="Abouelleil A."/>
            <person name="Allen A.W."/>
            <person name="Alvarado L."/>
            <person name="Arachchi H.M."/>
            <person name="Berlin A.M."/>
            <person name="Chapman S.B."/>
            <person name="Gainer-Dewar J."/>
            <person name="Goldberg J."/>
            <person name="Griggs A."/>
            <person name="Gujja S."/>
            <person name="Hansen M."/>
            <person name="Howarth C."/>
            <person name="Imamovic A."/>
            <person name="Ireland A."/>
            <person name="Larimer J."/>
            <person name="McCowan C."/>
            <person name="Murphy C."/>
            <person name="Pearson M."/>
            <person name="Poon T.W."/>
            <person name="Priest M."/>
            <person name="Roberts A."/>
            <person name="Saif S."/>
            <person name="Shea T."/>
            <person name="Sisk P."/>
            <person name="Sykes S."/>
            <person name="Wortman J."/>
            <person name="Nusbaum C."/>
            <person name="Birren B."/>
        </authorList>
    </citation>
    <scope>NUCLEOTIDE SEQUENCE [LARGE SCALE GENOMIC DNA]</scope>
    <source>
        <strain evidence="4">A-37</strain>
    </source>
</reference>
<evidence type="ECO:0000256" key="2">
    <source>
        <dbReference type="SAM" id="SignalP"/>
    </source>
</evidence>
<evidence type="ECO:0000256" key="1">
    <source>
        <dbReference type="SAM" id="MobiDB-lite"/>
    </source>
</evidence>
<reference evidence="3" key="2">
    <citation type="submission" date="2020-05" db="UniProtKB">
        <authorList>
            <consortium name="EnsemblMetazoa"/>
        </authorList>
    </citation>
    <scope>IDENTIFICATION</scope>
    <source>
        <strain evidence="3">A-37</strain>
    </source>
</reference>
<dbReference type="AlphaFoldDB" id="A0A182MI93"/>
<feature type="region of interest" description="Disordered" evidence="1">
    <location>
        <begin position="65"/>
        <end position="90"/>
    </location>
</feature>
<accession>A0A182MI93</accession>
<dbReference type="EMBL" id="AXCM01002761">
    <property type="status" value="NOT_ANNOTATED_CDS"/>
    <property type="molecule type" value="Genomic_DNA"/>
</dbReference>
<keyword evidence="4" id="KW-1185">Reference proteome</keyword>
<organism evidence="3 4">
    <name type="scientific">Anopheles culicifacies</name>
    <dbReference type="NCBI Taxonomy" id="139723"/>
    <lineage>
        <taxon>Eukaryota</taxon>
        <taxon>Metazoa</taxon>
        <taxon>Ecdysozoa</taxon>
        <taxon>Arthropoda</taxon>
        <taxon>Hexapoda</taxon>
        <taxon>Insecta</taxon>
        <taxon>Pterygota</taxon>
        <taxon>Neoptera</taxon>
        <taxon>Endopterygota</taxon>
        <taxon>Diptera</taxon>
        <taxon>Nematocera</taxon>
        <taxon>Culicoidea</taxon>
        <taxon>Culicidae</taxon>
        <taxon>Anophelinae</taxon>
        <taxon>Anopheles</taxon>
        <taxon>culicifacies species complex</taxon>
    </lineage>
</organism>
<proteinExistence type="predicted"/>
<dbReference type="Proteomes" id="UP000075883">
    <property type="component" value="Unassembled WGS sequence"/>
</dbReference>
<name>A0A182MI93_9DIPT</name>
<feature type="chain" id="PRO_5008128457" description="Secreted protein" evidence="2">
    <location>
        <begin position="20"/>
        <end position="102"/>
    </location>
</feature>
<evidence type="ECO:0008006" key="5">
    <source>
        <dbReference type="Google" id="ProtNLM"/>
    </source>
</evidence>